<keyword evidence="4" id="KW-0233">DNA recombination</keyword>
<dbReference type="SUPFAM" id="SSF81872">
    <property type="entry name" value="BRCA2 helical domain"/>
    <property type="match status" value="1"/>
</dbReference>
<comment type="caution">
    <text evidence="8">The sequence shown here is derived from an EMBL/GenBank/DDBJ whole genome shotgun (WGS) entry which is preliminary data.</text>
</comment>
<feature type="region of interest" description="Disordered" evidence="6">
    <location>
        <begin position="174"/>
        <end position="210"/>
    </location>
</feature>
<evidence type="ECO:0000313" key="9">
    <source>
        <dbReference type="Proteomes" id="UP000824469"/>
    </source>
</evidence>
<feature type="compositionally biased region" description="Polar residues" evidence="6">
    <location>
        <begin position="199"/>
        <end position="210"/>
    </location>
</feature>
<name>A0AA38FU00_TAXCH</name>
<dbReference type="PANTHER" id="PTHR11289:SF0">
    <property type="entry name" value="BREAST CANCER TYPE 2 SUSCEPTIBILITY PROTEIN"/>
    <property type="match status" value="1"/>
</dbReference>
<dbReference type="PANTHER" id="PTHR11289">
    <property type="entry name" value="BREAST CANCER TYPE 2 SUSCEPTIBILITY PROTEIN BRCA2"/>
    <property type="match status" value="1"/>
</dbReference>
<dbReference type="InterPro" id="IPR015252">
    <property type="entry name" value="BRCA2_hlx"/>
</dbReference>
<dbReference type="InterPro" id="IPR044730">
    <property type="entry name" value="RNase_H-like_dom_plant"/>
</dbReference>
<dbReference type="Gene3D" id="3.30.420.10">
    <property type="entry name" value="Ribonuclease H-like superfamily/Ribonuclease H"/>
    <property type="match status" value="1"/>
</dbReference>
<dbReference type="CDD" id="cd04493">
    <property type="entry name" value="BRCA2DBD_OB1"/>
    <property type="match status" value="1"/>
</dbReference>
<dbReference type="FunFam" id="2.40.50.140:FF:000262">
    <property type="entry name" value="Protein BREAST CANCER SUSCEPTIBILITY 2 homolog B"/>
    <property type="match status" value="1"/>
</dbReference>
<evidence type="ECO:0000256" key="1">
    <source>
        <dbReference type="ARBA" id="ARBA00022737"/>
    </source>
</evidence>
<dbReference type="InterPro" id="IPR012340">
    <property type="entry name" value="NA-bd_OB-fold"/>
</dbReference>
<dbReference type="PROSITE" id="PS50138">
    <property type="entry name" value="BRCA2_REPEAT"/>
    <property type="match status" value="2"/>
</dbReference>
<dbReference type="InterPro" id="IPR036315">
    <property type="entry name" value="BRCA2_hlx_sf"/>
</dbReference>
<dbReference type="SMART" id="SM01341">
    <property type="entry name" value="Tower"/>
    <property type="match status" value="1"/>
</dbReference>
<dbReference type="GO" id="GO:0000724">
    <property type="term" value="P:double-strand break repair via homologous recombination"/>
    <property type="evidence" value="ECO:0007669"/>
    <property type="project" value="InterPro"/>
</dbReference>
<dbReference type="Pfam" id="PF09103">
    <property type="entry name" value="BRCA-2_OB1"/>
    <property type="match status" value="1"/>
</dbReference>
<reference evidence="8 9" key="1">
    <citation type="journal article" date="2021" name="Nat. Plants">
        <title>The Taxus genome provides insights into paclitaxel biosynthesis.</title>
        <authorList>
            <person name="Xiong X."/>
            <person name="Gou J."/>
            <person name="Liao Q."/>
            <person name="Li Y."/>
            <person name="Zhou Q."/>
            <person name="Bi G."/>
            <person name="Li C."/>
            <person name="Du R."/>
            <person name="Wang X."/>
            <person name="Sun T."/>
            <person name="Guo L."/>
            <person name="Liang H."/>
            <person name="Lu P."/>
            <person name="Wu Y."/>
            <person name="Zhang Z."/>
            <person name="Ro D.K."/>
            <person name="Shang Y."/>
            <person name="Huang S."/>
            <person name="Yan J."/>
        </authorList>
    </citation>
    <scope>NUCLEOTIDE SEQUENCE [LARGE SCALE GENOMIC DNA]</scope>
    <source>
        <strain evidence="8">Ta-2019</strain>
    </source>
</reference>
<dbReference type="InterPro" id="IPR002093">
    <property type="entry name" value="BRCA2_repeat"/>
</dbReference>
<gene>
    <name evidence="8" type="ORF">KI387_037405</name>
</gene>
<dbReference type="AlphaFoldDB" id="A0AA38FU00"/>
<dbReference type="CDD" id="cd06222">
    <property type="entry name" value="RNase_H_like"/>
    <property type="match status" value="1"/>
</dbReference>
<dbReference type="Pfam" id="PF00634">
    <property type="entry name" value="BRCA2"/>
    <property type="match status" value="1"/>
</dbReference>
<dbReference type="InterPro" id="IPR036397">
    <property type="entry name" value="RNaseH_sf"/>
</dbReference>
<protein>
    <recommendedName>
        <fullName evidence="7">Tower domain-containing protein</fullName>
    </recommendedName>
</protein>
<dbReference type="InterPro" id="IPR015205">
    <property type="entry name" value="Tower_dom"/>
</dbReference>
<feature type="compositionally biased region" description="Basic and acidic residues" evidence="6">
    <location>
        <begin position="181"/>
        <end position="195"/>
    </location>
</feature>
<dbReference type="GO" id="GO:0006355">
    <property type="term" value="P:regulation of DNA-templated transcription"/>
    <property type="evidence" value="ECO:0007669"/>
    <property type="project" value="TreeGrafter"/>
</dbReference>
<sequence>MSDISKAKALPESEGVEAPITNKAYETHECPASVLYDSTCDQTNFSSGRAPSVTAECHNICLGGKADSGSNQMHQFTFQTAAGRSVNVSTKAMKRAMDLLGDEANKITAGMKSLGDLENKTVVSSGPPPLLFQTGAGRSVSISSAAMKRARNLLGEMSVISGVANGSQKLSVGFENSSAGPERHCNEDVSNKERVPYPSHSSGATFSDMSSFPTDVKRTSAGFGIASGGASPRTPRHCQDAVSNKENIPYAGRASGVVCAGMNSPVSKLPHLGIPASLGESMLLSGDSRARNLGKRKVCISPLAEISNNSALCDYDNRFQRSAATPTVHKSTLTSKQGLFRSRYVTPFKQPRRSMFASPYDERPKSVVVEPSSSVQSIPQGAPCEVKFHFRYPSSQKRKTIEEYFGGPPHHQQALWHLSTEIQAMTADVAQHYQFNAKSGSGHDNLISGDFQKMLLQFGADPRYATIEWVENHYKWIVWKLACIERSYARQAGGKYLTVQNVLEELKFRYEREVNCGHRSPLKKIVEGDAAAGSMMVLCISAVRVWPNQEQNVPSAVKGSMEVSKDSENGTGNDISKSSSSNHTKIELTDGWYCLNAFLDEPLSEQLLHGKLFVGQKLRICGASLHGWAGPLSPLEAFQRVSLLLHINGTYRAHWAERLSFCQSLPVPLAFRCIKEGGGPVPRTLVGVTRIYPTLYKERLANRAYVIRSERAEDKTLHLYNERRTHIVEDIILKAEKENFQSLHDSNKDEGARLYSVLENASDPELIMADMTSAQLAAFAAYQSKREAIRRASIEKNIQKALEDADMDSRKVTPFMRVRIIGLTRNCMTKTKGKGEMGGLLKREGLVTIWQPTENQVLNLEEGGIYCVSGLVPLAGKSGDSYSRDILQFQANRSTLWHRIPLSMCHNFEFVYSPRSALLLSDLGRIPLHSEFDVAVLVLHVGEPYMYGFRKRQWLFASDGSVELECWSKQSEIILAIDFSLPCDSFIAFDHSFAGSTLNIDPKDVSCPRKHNKNKVPKDGQWKNPSPVYGKLNTDGASRGNPGKAAMGGIGRDAEGGAQFLFAENLGSTTNNLAELVENIERECDRKSDIKESLDSGEGLVIKEGPGTLNLGPEDNILFYFFKKGAEDNTMETGNATLGSEDLNVTI</sequence>
<dbReference type="SUPFAM" id="SSF81878">
    <property type="entry name" value="BRCA2 tower domain"/>
    <property type="match status" value="1"/>
</dbReference>
<keyword evidence="9" id="KW-1185">Reference proteome</keyword>
<dbReference type="SUPFAM" id="SSF53098">
    <property type="entry name" value="Ribonuclease H-like"/>
    <property type="match status" value="1"/>
</dbReference>
<keyword evidence="3" id="KW-0238">DNA-binding</keyword>
<evidence type="ECO:0000259" key="7">
    <source>
        <dbReference type="SMART" id="SM01341"/>
    </source>
</evidence>
<keyword evidence="2" id="KW-0227">DNA damage</keyword>
<feature type="domain" description="Tower" evidence="7">
    <location>
        <begin position="697"/>
        <end position="736"/>
    </location>
</feature>
<keyword evidence="1" id="KW-0677">Repeat</keyword>
<evidence type="ECO:0000313" key="8">
    <source>
        <dbReference type="EMBL" id="KAH9309494.1"/>
    </source>
</evidence>
<feature type="region of interest" description="Disordered" evidence="6">
    <location>
        <begin position="556"/>
        <end position="582"/>
    </location>
</feature>
<dbReference type="InterPro" id="IPR015525">
    <property type="entry name" value="BRCA2"/>
</dbReference>
<dbReference type="Proteomes" id="UP000824469">
    <property type="component" value="Unassembled WGS sequence"/>
</dbReference>
<dbReference type="GO" id="GO:0003677">
    <property type="term" value="F:DNA binding"/>
    <property type="evidence" value="ECO:0007669"/>
    <property type="project" value="UniProtKB-KW"/>
</dbReference>
<proteinExistence type="predicted"/>
<dbReference type="Gene3D" id="2.40.50.140">
    <property type="entry name" value="Nucleic acid-binding proteins"/>
    <property type="match status" value="3"/>
</dbReference>
<dbReference type="Pfam" id="PF09169">
    <property type="entry name" value="BRCA-2_helical"/>
    <property type="match status" value="1"/>
</dbReference>
<organism evidence="8 9">
    <name type="scientific">Taxus chinensis</name>
    <name type="common">Chinese yew</name>
    <name type="synonym">Taxus wallichiana var. chinensis</name>
    <dbReference type="NCBI Taxonomy" id="29808"/>
    <lineage>
        <taxon>Eukaryota</taxon>
        <taxon>Viridiplantae</taxon>
        <taxon>Streptophyta</taxon>
        <taxon>Embryophyta</taxon>
        <taxon>Tracheophyta</taxon>
        <taxon>Spermatophyta</taxon>
        <taxon>Pinopsida</taxon>
        <taxon>Pinidae</taxon>
        <taxon>Conifers II</taxon>
        <taxon>Cupressales</taxon>
        <taxon>Taxaceae</taxon>
        <taxon>Taxus</taxon>
    </lineage>
</organism>
<dbReference type="EMBL" id="JAHRHJ020000007">
    <property type="protein sequence ID" value="KAH9309494.1"/>
    <property type="molecule type" value="Genomic_DNA"/>
</dbReference>
<evidence type="ECO:0000256" key="5">
    <source>
        <dbReference type="ARBA" id="ARBA00023204"/>
    </source>
</evidence>
<evidence type="ECO:0000256" key="6">
    <source>
        <dbReference type="SAM" id="MobiDB-lite"/>
    </source>
</evidence>
<feature type="compositionally biased region" description="Polar residues" evidence="6">
    <location>
        <begin position="569"/>
        <end position="582"/>
    </location>
</feature>
<evidence type="ECO:0000256" key="3">
    <source>
        <dbReference type="ARBA" id="ARBA00023125"/>
    </source>
</evidence>
<evidence type="ECO:0000256" key="4">
    <source>
        <dbReference type="ARBA" id="ARBA00023172"/>
    </source>
</evidence>
<dbReference type="SUPFAM" id="SSF50249">
    <property type="entry name" value="Nucleic acid-binding proteins"/>
    <property type="match status" value="2"/>
</dbReference>
<accession>A0AA38FU00</accession>
<evidence type="ECO:0000256" key="2">
    <source>
        <dbReference type="ARBA" id="ARBA00022763"/>
    </source>
</evidence>
<keyword evidence="5" id="KW-0234">DNA repair</keyword>
<dbReference type="InterPro" id="IPR012337">
    <property type="entry name" value="RNaseH-like_sf"/>
</dbReference>
<dbReference type="InterPro" id="IPR015187">
    <property type="entry name" value="BRCA2_OB_1"/>
</dbReference>